<dbReference type="HOGENOM" id="CLU_2962468_0_0_1"/>
<reference evidence="1 2" key="1">
    <citation type="submission" date="2014-04" db="EMBL/GenBank/DDBJ databases">
        <authorList>
            <consortium name="DOE Joint Genome Institute"/>
            <person name="Kuo A."/>
            <person name="Ruytinx J."/>
            <person name="Rineau F."/>
            <person name="Colpaert J."/>
            <person name="Kohler A."/>
            <person name="Nagy L.G."/>
            <person name="Floudas D."/>
            <person name="Copeland A."/>
            <person name="Barry K.W."/>
            <person name="Cichocki N."/>
            <person name="Veneault-Fourrey C."/>
            <person name="LaButti K."/>
            <person name="Lindquist E.A."/>
            <person name="Lipzen A."/>
            <person name="Lundell T."/>
            <person name="Morin E."/>
            <person name="Murat C."/>
            <person name="Sun H."/>
            <person name="Tunlid A."/>
            <person name="Henrissat B."/>
            <person name="Grigoriev I.V."/>
            <person name="Hibbett D.S."/>
            <person name="Martin F."/>
            <person name="Nordberg H.P."/>
            <person name="Cantor M.N."/>
            <person name="Hua S.X."/>
        </authorList>
    </citation>
    <scope>NUCLEOTIDE SEQUENCE [LARGE SCALE GENOMIC DNA]</scope>
    <source>
        <strain evidence="1 2">UH-Slu-Lm8-n1</strain>
    </source>
</reference>
<evidence type="ECO:0000313" key="2">
    <source>
        <dbReference type="Proteomes" id="UP000054485"/>
    </source>
</evidence>
<keyword evidence="2" id="KW-1185">Reference proteome</keyword>
<dbReference type="Proteomes" id="UP000054485">
    <property type="component" value="Unassembled WGS sequence"/>
</dbReference>
<dbReference type="AlphaFoldDB" id="A0A0D0BB85"/>
<gene>
    <name evidence="1" type="ORF">CY34DRAFT_708235</name>
</gene>
<dbReference type="EMBL" id="KN835211">
    <property type="protein sequence ID" value="KIK43507.1"/>
    <property type="molecule type" value="Genomic_DNA"/>
</dbReference>
<name>A0A0D0BB85_9AGAM</name>
<protein>
    <submittedName>
        <fullName evidence="1">Uncharacterized protein</fullName>
    </submittedName>
</protein>
<accession>A0A0D0BB85</accession>
<reference evidence="2" key="2">
    <citation type="submission" date="2015-01" db="EMBL/GenBank/DDBJ databases">
        <title>Evolutionary Origins and Diversification of the Mycorrhizal Mutualists.</title>
        <authorList>
            <consortium name="DOE Joint Genome Institute"/>
            <consortium name="Mycorrhizal Genomics Consortium"/>
            <person name="Kohler A."/>
            <person name="Kuo A."/>
            <person name="Nagy L.G."/>
            <person name="Floudas D."/>
            <person name="Copeland A."/>
            <person name="Barry K.W."/>
            <person name="Cichocki N."/>
            <person name="Veneault-Fourrey C."/>
            <person name="LaButti K."/>
            <person name="Lindquist E.A."/>
            <person name="Lipzen A."/>
            <person name="Lundell T."/>
            <person name="Morin E."/>
            <person name="Murat C."/>
            <person name="Riley R."/>
            <person name="Ohm R."/>
            <person name="Sun H."/>
            <person name="Tunlid A."/>
            <person name="Henrissat B."/>
            <person name="Grigoriev I.V."/>
            <person name="Hibbett D.S."/>
            <person name="Martin F."/>
        </authorList>
    </citation>
    <scope>NUCLEOTIDE SEQUENCE [LARGE SCALE GENOMIC DNA]</scope>
    <source>
        <strain evidence="2">UH-Slu-Lm8-n1</strain>
    </source>
</reference>
<evidence type="ECO:0000313" key="1">
    <source>
        <dbReference type="EMBL" id="KIK43507.1"/>
    </source>
</evidence>
<dbReference type="InParanoid" id="A0A0D0BB85"/>
<sequence length="59" mass="6474">MQSSSDMLCHEECSYHSPRSIKLHLTSAGRALVLEVYTLRMSACSSSCQRSSPSPSVIQ</sequence>
<organism evidence="1 2">
    <name type="scientific">Suillus luteus UH-Slu-Lm8-n1</name>
    <dbReference type="NCBI Taxonomy" id="930992"/>
    <lineage>
        <taxon>Eukaryota</taxon>
        <taxon>Fungi</taxon>
        <taxon>Dikarya</taxon>
        <taxon>Basidiomycota</taxon>
        <taxon>Agaricomycotina</taxon>
        <taxon>Agaricomycetes</taxon>
        <taxon>Agaricomycetidae</taxon>
        <taxon>Boletales</taxon>
        <taxon>Suillineae</taxon>
        <taxon>Suillaceae</taxon>
        <taxon>Suillus</taxon>
    </lineage>
</organism>
<proteinExistence type="predicted"/>